<evidence type="ECO:0000256" key="2">
    <source>
        <dbReference type="SAM" id="SignalP"/>
    </source>
</evidence>
<feature type="region of interest" description="Disordered" evidence="1">
    <location>
        <begin position="22"/>
        <end position="115"/>
    </location>
</feature>
<name>A0ABR1YXT6_9PEZI</name>
<reference evidence="3 4" key="1">
    <citation type="submission" date="2024-04" db="EMBL/GenBank/DDBJ databases">
        <title>Phyllosticta paracitricarpa is synonymous to the EU quarantine fungus P. citricarpa based on phylogenomic analyses.</title>
        <authorList>
            <consortium name="Lawrence Berkeley National Laboratory"/>
            <person name="Van Ingen-Buijs V.A."/>
            <person name="Van Westerhoven A.C."/>
            <person name="Haridas S."/>
            <person name="Skiadas P."/>
            <person name="Martin F."/>
            <person name="Groenewald J.Z."/>
            <person name="Crous P.W."/>
            <person name="Seidl M.F."/>
        </authorList>
    </citation>
    <scope>NUCLEOTIDE SEQUENCE [LARGE SCALE GENOMIC DNA]</scope>
    <source>
        <strain evidence="3 4">CBS 123374</strain>
    </source>
</reference>
<keyword evidence="4" id="KW-1185">Reference proteome</keyword>
<gene>
    <name evidence="3" type="ORF">HDK90DRAFT_523754</name>
</gene>
<comment type="caution">
    <text evidence="3">The sequence shown here is derived from an EMBL/GenBank/DDBJ whole genome shotgun (WGS) entry which is preliminary data.</text>
</comment>
<evidence type="ECO:0008006" key="5">
    <source>
        <dbReference type="Google" id="ProtNLM"/>
    </source>
</evidence>
<feature type="compositionally biased region" description="Polar residues" evidence="1">
    <location>
        <begin position="55"/>
        <end position="83"/>
    </location>
</feature>
<sequence>MVLLIWRTLILAAASRSSCTTATAPHISWIGKHPPSSSRSPRTENPPTLLIRTRTAVQSQHTSREQPQSPIMSIKQSSISATPIRSAAPNAVEAQQHSSATKDDERKRGRKFCRSSNKMEYLPRQILGAPARRTSNTGSITATSKRADALHDSWTAAARTQALFFCAEGTGEGGGSKINFSLAV</sequence>
<evidence type="ECO:0000313" key="4">
    <source>
        <dbReference type="Proteomes" id="UP001492380"/>
    </source>
</evidence>
<evidence type="ECO:0000313" key="3">
    <source>
        <dbReference type="EMBL" id="KAK8240783.1"/>
    </source>
</evidence>
<proteinExistence type="predicted"/>
<organism evidence="3 4">
    <name type="scientific">Phyllosticta capitalensis</name>
    <dbReference type="NCBI Taxonomy" id="121624"/>
    <lineage>
        <taxon>Eukaryota</taxon>
        <taxon>Fungi</taxon>
        <taxon>Dikarya</taxon>
        <taxon>Ascomycota</taxon>
        <taxon>Pezizomycotina</taxon>
        <taxon>Dothideomycetes</taxon>
        <taxon>Dothideomycetes incertae sedis</taxon>
        <taxon>Botryosphaeriales</taxon>
        <taxon>Phyllostictaceae</taxon>
        <taxon>Phyllosticta</taxon>
    </lineage>
</organism>
<protein>
    <recommendedName>
        <fullName evidence="5">Secreted protein</fullName>
    </recommendedName>
</protein>
<dbReference type="Proteomes" id="UP001492380">
    <property type="component" value="Unassembled WGS sequence"/>
</dbReference>
<feature type="signal peptide" evidence="2">
    <location>
        <begin position="1"/>
        <end position="19"/>
    </location>
</feature>
<accession>A0ABR1YXT6</accession>
<feature type="chain" id="PRO_5047128500" description="Secreted protein" evidence="2">
    <location>
        <begin position="20"/>
        <end position="184"/>
    </location>
</feature>
<keyword evidence="2" id="KW-0732">Signal</keyword>
<dbReference type="EMBL" id="JBBWRZ010000003">
    <property type="protein sequence ID" value="KAK8240783.1"/>
    <property type="molecule type" value="Genomic_DNA"/>
</dbReference>
<evidence type="ECO:0000256" key="1">
    <source>
        <dbReference type="SAM" id="MobiDB-lite"/>
    </source>
</evidence>
<feature type="compositionally biased region" description="Polar residues" evidence="1">
    <location>
        <begin position="35"/>
        <end position="46"/>
    </location>
</feature>